<organism evidence="9">
    <name type="scientific">Oppiella nova</name>
    <dbReference type="NCBI Taxonomy" id="334625"/>
    <lineage>
        <taxon>Eukaryota</taxon>
        <taxon>Metazoa</taxon>
        <taxon>Ecdysozoa</taxon>
        <taxon>Arthropoda</taxon>
        <taxon>Chelicerata</taxon>
        <taxon>Arachnida</taxon>
        <taxon>Acari</taxon>
        <taxon>Acariformes</taxon>
        <taxon>Sarcoptiformes</taxon>
        <taxon>Oribatida</taxon>
        <taxon>Brachypylina</taxon>
        <taxon>Oppioidea</taxon>
        <taxon>Oppiidae</taxon>
        <taxon>Oppiella</taxon>
    </lineage>
</organism>
<keyword evidence="5" id="KW-1015">Disulfide bond</keyword>
<feature type="signal peptide" evidence="7">
    <location>
        <begin position="1"/>
        <end position="27"/>
    </location>
</feature>
<dbReference type="EMBL" id="CAJPVJ010009341">
    <property type="protein sequence ID" value="CAG2172528.1"/>
    <property type="molecule type" value="Genomic_DNA"/>
</dbReference>
<evidence type="ECO:0000259" key="8">
    <source>
        <dbReference type="SMART" id="SM00078"/>
    </source>
</evidence>
<comment type="similarity">
    <text evidence="1 6">Belongs to the insulin family.</text>
</comment>
<dbReference type="InterPro" id="IPR022352">
    <property type="entry name" value="Ins/IGF/rlx"/>
</dbReference>
<dbReference type="GO" id="GO:0005576">
    <property type="term" value="C:extracellular region"/>
    <property type="evidence" value="ECO:0007669"/>
    <property type="project" value="UniProtKB-SubCell"/>
</dbReference>
<evidence type="ECO:0000256" key="1">
    <source>
        <dbReference type="ARBA" id="ARBA00009034"/>
    </source>
</evidence>
<keyword evidence="10" id="KW-1185">Reference proteome</keyword>
<dbReference type="InterPro" id="IPR022353">
    <property type="entry name" value="Insulin_CS"/>
</dbReference>
<accession>A0A7R9M8C4</accession>
<dbReference type="SMART" id="SM00078">
    <property type="entry name" value="IlGF"/>
    <property type="match status" value="1"/>
</dbReference>
<dbReference type="InterPro" id="IPR016179">
    <property type="entry name" value="Insulin-like"/>
</dbReference>
<evidence type="ECO:0000256" key="6">
    <source>
        <dbReference type="RuleBase" id="RU000406"/>
    </source>
</evidence>
<dbReference type="AlphaFoldDB" id="A0A7R9M8C4"/>
<name>A0A7R9M8C4_9ACAR</name>
<reference evidence="9" key="1">
    <citation type="submission" date="2020-11" db="EMBL/GenBank/DDBJ databases">
        <authorList>
            <person name="Tran Van P."/>
        </authorList>
    </citation>
    <scope>NUCLEOTIDE SEQUENCE</scope>
</reference>
<dbReference type="PROSITE" id="PS00262">
    <property type="entry name" value="INSULIN"/>
    <property type="match status" value="1"/>
</dbReference>
<sequence length="156" mass="17859">MITRALSAMIFSYICILFLVFISSSTAFRDPNTYLSSYGPTYDSHRIDTRSSRRYCGSEITRTLNFLCESYNKRNSYSVGIDRNDDLENENNSSDDGSKYSLALVHLLRNNNDLRYYRRQIRGVVDDCCKRSCTTTQLSQYCDVVRIATTTPGSSD</sequence>
<evidence type="ECO:0000313" key="10">
    <source>
        <dbReference type="Proteomes" id="UP000728032"/>
    </source>
</evidence>
<protein>
    <recommendedName>
        <fullName evidence="8">Insulin-like domain-containing protein</fullName>
    </recommendedName>
</protein>
<dbReference type="Proteomes" id="UP000728032">
    <property type="component" value="Unassembled WGS sequence"/>
</dbReference>
<evidence type="ECO:0000313" key="9">
    <source>
        <dbReference type="EMBL" id="CAD7655341.1"/>
    </source>
</evidence>
<proteinExistence type="inferred from homology"/>
<dbReference type="OrthoDB" id="6330326at2759"/>
<comment type="subunit">
    <text evidence="2">Heterodimer of a B chain and an A chain linked by two disulfide bonds.</text>
</comment>
<dbReference type="SUPFAM" id="SSF56994">
    <property type="entry name" value="Insulin-like"/>
    <property type="match status" value="1"/>
</dbReference>
<keyword evidence="3" id="KW-0165">Cleavage on pair of basic residues</keyword>
<gene>
    <name evidence="9" type="ORF">ONB1V03_LOCUS11984</name>
</gene>
<feature type="chain" id="PRO_5035592774" description="Insulin-like domain-containing protein" evidence="7">
    <location>
        <begin position="28"/>
        <end position="156"/>
    </location>
</feature>
<keyword evidence="4 7" id="KW-0732">Signal</keyword>
<dbReference type="PRINTS" id="PR00276">
    <property type="entry name" value="INSULINFAMLY"/>
</dbReference>
<dbReference type="GO" id="GO:0005179">
    <property type="term" value="F:hormone activity"/>
    <property type="evidence" value="ECO:0007669"/>
    <property type="project" value="InterPro"/>
</dbReference>
<evidence type="ECO:0000256" key="7">
    <source>
        <dbReference type="SAM" id="SignalP"/>
    </source>
</evidence>
<evidence type="ECO:0000256" key="3">
    <source>
        <dbReference type="ARBA" id="ARBA00022685"/>
    </source>
</evidence>
<dbReference type="EMBL" id="OC924166">
    <property type="protein sequence ID" value="CAD7655341.1"/>
    <property type="molecule type" value="Genomic_DNA"/>
</dbReference>
<dbReference type="PANTHER" id="PTHR13647">
    <property type="entry name" value="INSULIN-LIKE PEPTIDE 2-RELATED"/>
    <property type="match status" value="1"/>
</dbReference>
<dbReference type="Pfam" id="PF00049">
    <property type="entry name" value="Insulin"/>
    <property type="match status" value="1"/>
</dbReference>
<dbReference type="Gene3D" id="1.10.100.10">
    <property type="entry name" value="Insulin-like"/>
    <property type="match status" value="1"/>
</dbReference>
<feature type="domain" description="Insulin-like" evidence="8">
    <location>
        <begin position="53"/>
        <end position="142"/>
    </location>
</feature>
<dbReference type="PANTHER" id="PTHR13647:SF4">
    <property type="entry name" value="INSULIN-LIKE PEPTIDE 1-RELATED"/>
    <property type="match status" value="1"/>
</dbReference>
<evidence type="ECO:0000256" key="5">
    <source>
        <dbReference type="ARBA" id="ARBA00023157"/>
    </source>
</evidence>
<comment type="subcellular location">
    <subcellularLocation>
        <location evidence="6">Secreted</location>
    </subcellularLocation>
</comment>
<dbReference type="InterPro" id="IPR036438">
    <property type="entry name" value="Insulin-like_sf"/>
</dbReference>
<evidence type="ECO:0000256" key="4">
    <source>
        <dbReference type="ARBA" id="ARBA00022729"/>
    </source>
</evidence>
<keyword evidence="6" id="KW-0964">Secreted</keyword>
<evidence type="ECO:0000256" key="2">
    <source>
        <dbReference type="ARBA" id="ARBA00011207"/>
    </source>
</evidence>